<feature type="region of interest" description="Disordered" evidence="1">
    <location>
        <begin position="262"/>
        <end position="282"/>
    </location>
</feature>
<reference evidence="3 4" key="1">
    <citation type="submission" date="2019-07" db="EMBL/GenBank/DDBJ databases">
        <title>Finished genome of Venturia effusa.</title>
        <authorList>
            <person name="Young C.A."/>
            <person name="Cox M.P."/>
            <person name="Ganley A.R.D."/>
            <person name="David W.J."/>
        </authorList>
    </citation>
    <scope>NUCLEOTIDE SEQUENCE [LARGE SCALE GENOMIC DNA]</scope>
    <source>
        <strain evidence="4">albino</strain>
    </source>
</reference>
<keyword evidence="2" id="KW-0812">Transmembrane</keyword>
<sequence>MPASAVDIITYIGVPLAVLGVLPTLYTCLRSLLTLRDIRKLLSRNGVTAITRSSLLSGIIEVEIPRKSLIPLGREDPPYFELSDTPSGLKGGSWTWLNWRELSIGVKVYRFQYHDELCQPQAEVDFEKLVAFLLDLGAVPSQEGFADLRSSGLWTPAGTKLMLSPCTADGVLSVTTSEDSDGILALALEWRAEWSTRGINDLPPYWMKLSPSADLQPMEIDGEKRPHVVVEIDNLKDAEGIPRLKENAQSDQDTIQVAKKLSSTNRLGPDDITQQRRGSTSSHLTAATMDIHHKRSLSVMSFRPALVDAIRLRLGPRGLEEASYESLPTKKLRLAHLQAYYSEPSPRCLWFAVAATALSAPRGGLWSFQIPDPVVALSKRESIPGGVLVLLNLVSEEAVPAWRTPHDDKMEQHEAWVRQQKKIQTQMAEVSLSPAERQERWCARMRQENFDREAERKRKLVEDELKQETVIREALSSQRVSADVVAEACKLFLVKEGVVDSEATTHDIVERVLWSTVSGEDFAREMGAMLDSWRCWVESGGMTKAHYEMVKREKILFAYAACVLCLVKDTAGVGGNIVSDLQESLRMWKKVRLG</sequence>
<organism evidence="3 4">
    <name type="scientific">Venturia effusa</name>
    <dbReference type="NCBI Taxonomy" id="50376"/>
    <lineage>
        <taxon>Eukaryota</taxon>
        <taxon>Fungi</taxon>
        <taxon>Dikarya</taxon>
        <taxon>Ascomycota</taxon>
        <taxon>Pezizomycotina</taxon>
        <taxon>Dothideomycetes</taxon>
        <taxon>Pleosporomycetidae</taxon>
        <taxon>Venturiales</taxon>
        <taxon>Venturiaceae</taxon>
        <taxon>Venturia</taxon>
    </lineage>
</organism>
<keyword evidence="2" id="KW-1133">Transmembrane helix</keyword>
<accession>A0A517LHG8</accession>
<name>A0A517LHG8_9PEZI</name>
<evidence type="ECO:0000256" key="2">
    <source>
        <dbReference type="SAM" id="Phobius"/>
    </source>
</evidence>
<evidence type="ECO:0000313" key="4">
    <source>
        <dbReference type="Proteomes" id="UP000316270"/>
    </source>
</evidence>
<evidence type="ECO:0000313" key="3">
    <source>
        <dbReference type="EMBL" id="QDS75083.1"/>
    </source>
</evidence>
<keyword evidence="4" id="KW-1185">Reference proteome</keyword>
<dbReference type="Proteomes" id="UP000316270">
    <property type="component" value="Chromosome 12"/>
</dbReference>
<protein>
    <submittedName>
        <fullName evidence="3">Uncharacterized protein</fullName>
    </submittedName>
</protein>
<dbReference type="EMBL" id="CP042196">
    <property type="protein sequence ID" value="QDS75083.1"/>
    <property type="molecule type" value="Genomic_DNA"/>
</dbReference>
<feature type="transmembrane region" description="Helical" evidence="2">
    <location>
        <begin position="12"/>
        <end position="33"/>
    </location>
</feature>
<dbReference type="OrthoDB" id="3166386at2759"/>
<keyword evidence="2" id="KW-0472">Membrane</keyword>
<evidence type="ECO:0000256" key="1">
    <source>
        <dbReference type="SAM" id="MobiDB-lite"/>
    </source>
</evidence>
<gene>
    <name evidence="3" type="ORF">FKW77_006890</name>
</gene>
<dbReference type="STRING" id="50376.A0A517LHG8"/>
<proteinExistence type="predicted"/>
<dbReference type="AlphaFoldDB" id="A0A517LHG8"/>